<reference evidence="5 6" key="1">
    <citation type="submission" date="2016-10" db="EMBL/GenBank/DDBJ databases">
        <authorList>
            <person name="de Groot N.N."/>
        </authorList>
    </citation>
    <scope>NUCLEOTIDE SEQUENCE [LARGE SCALE GENOMIC DNA]</scope>
    <source>
        <strain evidence="5 6">KHGC13</strain>
    </source>
</reference>
<dbReference type="PANTHER" id="PTHR30345">
    <property type="entry name" value="RIBOSE-5-PHOSPHATE ISOMERASE B"/>
    <property type="match status" value="1"/>
</dbReference>
<evidence type="ECO:0000256" key="4">
    <source>
        <dbReference type="PIRSR" id="PIRSR005384-2"/>
    </source>
</evidence>
<sequence>MKIVVASDHGGYALKLKVAAHLKERGIEVEDLGTHSEESVDYPVYGKACGEAVVSGRGDLGMVFCGTGIGISIAANKVHGVRCALVTSVETAHLAKEHNNANVLAMGGRTTDPELAVRMTDEWLDTVFAGETESGQRHARRVAMLNEM</sequence>
<feature type="binding site" evidence="4">
    <location>
        <begin position="66"/>
        <end position="70"/>
    </location>
    <ligand>
        <name>D-ribulose 5-phosphate</name>
        <dbReference type="ChEBI" id="CHEBI:58121"/>
    </ligand>
</feature>
<accession>A0A1I7FNB8</accession>
<feature type="active site" description="Proton acceptor" evidence="3">
    <location>
        <position position="65"/>
    </location>
</feature>
<feature type="binding site" evidence="4">
    <location>
        <position position="99"/>
    </location>
    <ligand>
        <name>D-ribulose 5-phosphate</name>
        <dbReference type="ChEBI" id="CHEBI:58121"/>
    </ligand>
</feature>
<dbReference type="PIRSF" id="PIRSF005384">
    <property type="entry name" value="RpiB_LacA_B"/>
    <property type="match status" value="1"/>
</dbReference>
<dbReference type="Pfam" id="PF02502">
    <property type="entry name" value="LacAB_rpiB"/>
    <property type="match status" value="1"/>
</dbReference>
<gene>
    <name evidence="5" type="ORF">SAMN05216508_10331</name>
</gene>
<protein>
    <submittedName>
        <fullName evidence="5">Ribose-5-phosphate isomerase</fullName>
    </submittedName>
</protein>
<dbReference type="GO" id="GO:0004751">
    <property type="term" value="F:ribose-5-phosphate isomerase activity"/>
    <property type="evidence" value="ECO:0007669"/>
    <property type="project" value="TreeGrafter"/>
</dbReference>
<feature type="binding site" evidence="4">
    <location>
        <position position="109"/>
    </location>
    <ligand>
        <name>D-ribulose 5-phosphate</name>
        <dbReference type="ChEBI" id="CHEBI:58121"/>
    </ligand>
</feature>
<evidence type="ECO:0000313" key="5">
    <source>
        <dbReference type="EMBL" id="SFU37674.1"/>
    </source>
</evidence>
<feature type="binding site" evidence="4">
    <location>
        <begin position="8"/>
        <end position="9"/>
    </location>
    <ligand>
        <name>D-ribulose 5-phosphate</name>
        <dbReference type="ChEBI" id="CHEBI:58121"/>
    </ligand>
</feature>
<feature type="binding site" evidence="4">
    <location>
        <position position="137"/>
    </location>
    <ligand>
        <name>D-ribulose 5-phosphate</name>
        <dbReference type="ChEBI" id="CHEBI:58121"/>
    </ligand>
</feature>
<evidence type="ECO:0000256" key="1">
    <source>
        <dbReference type="ARBA" id="ARBA00008754"/>
    </source>
</evidence>
<dbReference type="Gene3D" id="3.40.1400.10">
    <property type="entry name" value="Sugar-phosphate isomerase, RpiB/LacA/LacB"/>
    <property type="match status" value="1"/>
</dbReference>
<dbReference type="InterPro" id="IPR003500">
    <property type="entry name" value="RpiB_LacA_LacB"/>
</dbReference>
<keyword evidence="6" id="KW-1185">Reference proteome</keyword>
<dbReference type="RefSeq" id="WP_090163533.1">
    <property type="nucleotide sequence ID" value="NZ_CACVNK010000050.1"/>
</dbReference>
<dbReference type="NCBIfam" id="TIGR01120">
    <property type="entry name" value="rpiB"/>
    <property type="match status" value="1"/>
</dbReference>
<dbReference type="InterPro" id="IPR004785">
    <property type="entry name" value="RpiB"/>
</dbReference>
<dbReference type="SUPFAM" id="SSF89623">
    <property type="entry name" value="Ribose/Galactose isomerase RpiB/AlsB"/>
    <property type="match status" value="1"/>
</dbReference>
<feature type="active site" description="Proton donor" evidence="3">
    <location>
        <position position="98"/>
    </location>
</feature>
<dbReference type="AlphaFoldDB" id="A0A1I7FNB8"/>
<dbReference type="PANTHER" id="PTHR30345:SF0">
    <property type="entry name" value="DNA DAMAGE-REPAIR_TOLERATION PROTEIN DRT102"/>
    <property type="match status" value="1"/>
</dbReference>
<dbReference type="InterPro" id="IPR036569">
    <property type="entry name" value="RpiB_LacA_LacB_sf"/>
</dbReference>
<dbReference type="OrthoDB" id="1778624at2"/>
<proteinExistence type="inferred from homology"/>
<dbReference type="GO" id="GO:0019316">
    <property type="term" value="P:D-allose catabolic process"/>
    <property type="evidence" value="ECO:0007669"/>
    <property type="project" value="TreeGrafter"/>
</dbReference>
<dbReference type="EMBL" id="FPBT01000003">
    <property type="protein sequence ID" value="SFU37674.1"/>
    <property type="molecule type" value="Genomic_DNA"/>
</dbReference>
<organism evidence="5 6">
    <name type="scientific">Eubacterium pyruvativorans</name>
    <dbReference type="NCBI Taxonomy" id="155865"/>
    <lineage>
        <taxon>Bacteria</taxon>
        <taxon>Bacillati</taxon>
        <taxon>Bacillota</taxon>
        <taxon>Clostridia</taxon>
        <taxon>Eubacteriales</taxon>
        <taxon>Eubacteriaceae</taxon>
        <taxon>Eubacterium</taxon>
    </lineage>
</organism>
<evidence type="ECO:0000313" key="6">
    <source>
        <dbReference type="Proteomes" id="UP000198817"/>
    </source>
</evidence>
<evidence type="ECO:0000256" key="2">
    <source>
        <dbReference type="ARBA" id="ARBA00023235"/>
    </source>
</evidence>
<dbReference type="NCBIfam" id="NF004051">
    <property type="entry name" value="PRK05571.1"/>
    <property type="match status" value="1"/>
</dbReference>
<dbReference type="STRING" id="155865.SAMN05216515_10331"/>
<dbReference type="NCBIfam" id="TIGR00689">
    <property type="entry name" value="rpiB_lacA_lacB"/>
    <property type="match status" value="1"/>
</dbReference>
<evidence type="ECO:0000256" key="3">
    <source>
        <dbReference type="PIRSR" id="PIRSR005384-1"/>
    </source>
</evidence>
<feature type="binding site" evidence="4">
    <location>
        <position position="141"/>
    </location>
    <ligand>
        <name>D-ribulose 5-phosphate</name>
        <dbReference type="ChEBI" id="CHEBI:58121"/>
    </ligand>
</feature>
<keyword evidence="2 5" id="KW-0413">Isomerase</keyword>
<comment type="similarity">
    <text evidence="1">Belongs to the LacAB/RpiB family.</text>
</comment>
<dbReference type="Proteomes" id="UP000198817">
    <property type="component" value="Unassembled WGS sequence"/>
</dbReference>
<dbReference type="GeneID" id="78354641"/>
<dbReference type="GO" id="GO:0009052">
    <property type="term" value="P:pentose-phosphate shunt, non-oxidative branch"/>
    <property type="evidence" value="ECO:0007669"/>
    <property type="project" value="TreeGrafter"/>
</dbReference>
<name>A0A1I7FNB8_9FIRM</name>